<comment type="similarity">
    <text evidence="1">Belongs to the IF-3 family.</text>
</comment>
<keyword evidence="2" id="KW-0396">Initiation factor</keyword>
<dbReference type="GO" id="GO:0032790">
    <property type="term" value="P:ribosome disassembly"/>
    <property type="evidence" value="ECO:0007669"/>
    <property type="project" value="TreeGrafter"/>
</dbReference>
<sequence length="234" mass="26122">MQGMFVPGLPSALWRAVHLTQGFTRCCVTRNVWKSGRCRTFSRSPDESDSDGVKKPRPKTVSVPKITLVSPDNSVTVIVLEEAQRLAKRRNLNLIKISDLDSKTHRPTYKLVSGTGVLENTEDDDEIVTNVERIGQKLTKAPKLFYIAAKITEHDLQTKTKNITRLLNKGHKIKIVITLDGMNGDEVQKCIEDAVRNIGSIQKMPSKKNTILFLINPILKNEDTSAENKSKTGS</sequence>
<proteinExistence type="inferred from homology"/>
<evidence type="ECO:0000256" key="2">
    <source>
        <dbReference type="ARBA" id="ARBA00022540"/>
    </source>
</evidence>
<evidence type="ECO:0000313" key="5">
    <source>
        <dbReference type="EMBL" id="KAL0118804.1"/>
    </source>
</evidence>
<comment type="caution">
    <text evidence="5">The sequence shown here is derived from an EMBL/GenBank/DDBJ whole genome shotgun (WGS) entry which is preliminary data.</text>
</comment>
<dbReference type="SUPFAM" id="SSF55200">
    <property type="entry name" value="Translation initiation factor IF3, C-terminal domain"/>
    <property type="match status" value="1"/>
</dbReference>
<reference evidence="5 6" key="1">
    <citation type="submission" date="2023-03" db="EMBL/GenBank/DDBJ databases">
        <title>High recombination rates correlate with genetic variation in Cardiocondyla obscurior ants.</title>
        <authorList>
            <person name="Errbii M."/>
        </authorList>
    </citation>
    <scope>NUCLEOTIDE SEQUENCE [LARGE SCALE GENOMIC DNA]</scope>
    <source>
        <strain evidence="5">Alpha-2009</strain>
        <tissue evidence="5">Whole body</tissue>
    </source>
</reference>
<keyword evidence="3" id="KW-0648">Protein biosynthesis</keyword>
<organism evidence="5 6">
    <name type="scientific">Cardiocondyla obscurior</name>
    <dbReference type="NCBI Taxonomy" id="286306"/>
    <lineage>
        <taxon>Eukaryota</taxon>
        <taxon>Metazoa</taxon>
        <taxon>Ecdysozoa</taxon>
        <taxon>Arthropoda</taxon>
        <taxon>Hexapoda</taxon>
        <taxon>Insecta</taxon>
        <taxon>Pterygota</taxon>
        <taxon>Neoptera</taxon>
        <taxon>Endopterygota</taxon>
        <taxon>Hymenoptera</taxon>
        <taxon>Apocrita</taxon>
        <taxon>Aculeata</taxon>
        <taxon>Formicoidea</taxon>
        <taxon>Formicidae</taxon>
        <taxon>Myrmicinae</taxon>
        <taxon>Cardiocondyla</taxon>
    </lineage>
</organism>
<evidence type="ECO:0008006" key="7">
    <source>
        <dbReference type="Google" id="ProtNLM"/>
    </source>
</evidence>
<dbReference type="GO" id="GO:0005739">
    <property type="term" value="C:mitochondrion"/>
    <property type="evidence" value="ECO:0007669"/>
    <property type="project" value="TreeGrafter"/>
</dbReference>
<dbReference type="GO" id="GO:0070124">
    <property type="term" value="P:mitochondrial translational initiation"/>
    <property type="evidence" value="ECO:0007669"/>
    <property type="project" value="TreeGrafter"/>
</dbReference>
<evidence type="ECO:0000256" key="3">
    <source>
        <dbReference type="ARBA" id="ARBA00022917"/>
    </source>
</evidence>
<accession>A0AAW2FUI6</accession>
<dbReference type="PANTHER" id="PTHR10938:SF0">
    <property type="entry name" value="TRANSLATION INITIATION FACTOR IF-3, MITOCHONDRIAL"/>
    <property type="match status" value="1"/>
</dbReference>
<dbReference type="GO" id="GO:0003743">
    <property type="term" value="F:translation initiation factor activity"/>
    <property type="evidence" value="ECO:0007669"/>
    <property type="project" value="UniProtKB-KW"/>
</dbReference>
<dbReference type="InterPro" id="IPR001288">
    <property type="entry name" value="Translation_initiation_fac_3"/>
</dbReference>
<dbReference type="InterPro" id="IPR036788">
    <property type="entry name" value="T_IF-3_C_sf"/>
</dbReference>
<dbReference type="AlphaFoldDB" id="A0AAW2FUI6"/>
<evidence type="ECO:0000256" key="1">
    <source>
        <dbReference type="ARBA" id="ARBA00005439"/>
    </source>
</evidence>
<evidence type="ECO:0000313" key="6">
    <source>
        <dbReference type="Proteomes" id="UP001430953"/>
    </source>
</evidence>
<protein>
    <recommendedName>
        <fullName evidence="7">Translation initiation factor IF-3</fullName>
    </recommendedName>
</protein>
<name>A0AAW2FUI6_9HYME</name>
<feature type="region of interest" description="Disordered" evidence="4">
    <location>
        <begin position="39"/>
        <end position="59"/>
    </location>
</feature>
<dbReference type="PANTHER" id="PTHR10938">
    <property type="entry name" value="TRANSLATION INITIATION FACTOR IF-3"/>
    <property type="match status" value="1"/>
</dbReference>
<dbReference type="Gene3D" id="3.30.110.10">
    <property type="entry name" value="Translation initiation factor 3 (IF-3), C-terminal domain"/>
    <property type="match status" value="1"/>
</dbReference>
<gene>
    <name evidence="5" type="ORF">PUN28_009459</name>
</gene>
<dbReference type="GO" id="GO:0043022">
    <property type="term" value="F:ribosome binding"/>
    <property type="evidence" value="ECO:0007669"/>
    <property type="project" value="TreeGrafter"/>
</dbReference>
<evidence type="ECO:0000256" key="4">
    <source>
        <dbReference type="SAM" id="MobiDB-lite"/>
    </source>
</evidence>
<dbReference type="Proteomes" id="UP001430953">
    <property type="component" value="Unassembled WGS sequence"/>
</dbReference>
<dbReference type="EMBL" id="JADYXP020000008">
    <property type="protein sequence ID" value="KAL0118804.1"/>
    <property type="molecule type" value="Genomic_DNA"/>
</dbReference>
<keyword evidence="6" id="KW-1185">Reference proteome</keyword>